<dbReference type="AlphaFoldDB" id="A0A1Y2M755"/>
<proteinExistence type="predicted"/>
<reference evidence="2 3" key="1">
    <citation type="journal article" date="2017" name="Genome Announc.">
        <title>Genome sequence of the saprophytic ascomycete Epicoccum nigrum ICMP 19927 strain isolated from New Zealand.</title>
        <authorList>
            <person name="Fokin M."/>
            <person name="Fleetwood D."/>
            <person name="Weir B.S."/>
            <person name="Villas-Boas S.G."/>
        </authorList>
    </citation>
    <scope>NUCLEOTIDE SEQUENCE [LARGE SCALE GENOMIC DNA]</scope>
    <source>
        <strain evidence="2 3">ICMP 19927</strain>
    </source>
</reference>
<protein>
    <recommendedName>
        <fullName evidence="4">F-box domain-containing protein</fullName>
    </recommendedName>
</protein>
<dbReference type="EMBL" id="KZ107840">
    <property type="protein sequence ID" value="OSS51926.1"/>
    <property type="molecule type" value="Genomic_DNA"/>
</dbReference>
<evidence type="ECO:0008006" key="4">
    <source>
        <dbReference type="Google" id="ProtNLM"/>
    </source>
</evidence>
<name>A0A1Y2M755_EPING</name>
<gene>
    <name evidence="2" type="ORF">B5807_03110</name>
</gene>
<feature type="region of interest" description="Disordered" evidence="1">
    <location>
        <begin position="1"/>
        <end position="26"/>
    </location>
</feature>
<evidence type="ECO:0000313" key="3">
    <source>
        <dbReference type="Proteomes" id="UP000193240"/>
    </source>
</evidence>
<evidence type="ECO:0000313" key="2">
    <source>
        <dbReference type="EMBL" id="OSS51926.1"/>
    </source>
</evidence>
<accession>A0A1Y2M755</accession>
<keyword evidence="3" id="KW-1185">Reference proteome</keyword>
<organism evidence="2 3">
    <name type="scientific">Epicoccum nigrum</name>
    <name type="common">Soil fungus</name>
    <name type="synonym">Epicoccum purpurascens</name>
    <dbReference type="NCBI Taxonomy" id="105696"/>
    <lineage>
        <taxon>Eukaryota</taxon>
        <taxon>Fungi</taxon>
        <taxon>Dikarya</taxon>
        <taxon>Ascomycota</taxon>
        <taxon>Pezizomycotina</taxon>
        <taxon>Dothideomycetes</taxon>
        <taxon>Pleosporomycetidae</taxon>
        <taxon>Pleosporales</taxon>
        <taxon>Pleosporineae</taxon>
        <taxon>Didymellaceae</taxon>
        <taxon>Epicoccum</taxon>
    </lineage>
</organism>
<dbReference type="Proteomes" id="UP000193240">
    <property type="component" value="Unassembled WGS sequence"/>
</dbReference>
<evidence type="ECO:0000256" key="1">
    <source>
        <dbReference type="SAM" id="MobiDB-lite"/>
    </source>
</evidence>
<dbReference type="InParanoid" id="A0A1Y2M755"/>
<sequence length="221" mass="25773">MKCKRSKKPSVSNTAGRALPKADKEQELAIPQPAPGQAVKKGFFDLPREIRDMIYHSIWSDTSRIRQHHASNVYTITYGVQPEFVTRLRDRHEQRATWLLANKQMLREGLEQLSQKITWHFGPSIHQSQWKSRNSRWIRPYKARGYQLLIGLDNQGLRMRFRGVRHVLSAGLHADTRIPQIVNFIERTSVVTTPHVDILRGHVLRDLIDHMLKHGRVDFHL</sequence>